<feature type="repeat" description="WD" evidence="3">
    <location>
        <begin position="1258"/>
        <end position="1299"/>
    </location>
</feature>
<feature type="repeat" description="WD" evidence="3">
    <location>
        <begin position="1597"/>
        <end position="1638"/>
    </location>
</feature>
<dbReference type="InterPro" id="IPR016024">
    <property type="entry name" value="ARM-type_fold"/>
</dbReference>
<dbReference type="InterPro" id="IPR015943">
    <property type="entry name" value="WD40/YVTN_repeat-like_dom_sf"/>
</dbReference>
<dbReference type="Gene3D" id="2.160.20.80">
    <property type="entry name" value="E3 ubiquitin-protein ligase SopA"/>
    <property type="match status" value="1"/>
</dbReference>
<gene>
    <name evidence="7" type="ORF">BG015_008889</name>
</gene>
<evidence type="ECO:0000259" key="5">
    <source>
        <dbReference type="Pfam" id="PF05729"/>
    </source>
</evidence>
<feature type="repeat" description="WD" evidence="3">
    <location>
        <begin position="1510"/>
        <end position="1552"/>
    </location>
</feature>
<feature type="compositionally biased region" description="Acidic residues" evidence="4">
    <location>
        <begin position="1827"/>
        <end position="1872"/>
    </location>
</feature>
<evidence type="ECO:0000259" key="6">
    <source>
        <dbReference type="Pfam" id="PF23948"/>
    </source>
</evidence>
<dbReference type="PROSITE" id="PS50082">
    <property type="entry name" value="WD_REPEATS_2"/>
    <property type="match status" value="13"/>
</dbReference>
<evidence type="ECO:0008006" key="9">
    <source>
        <dbReference type="Google" id="ProtNLM"/>
    </source>
</evidence>
<dbReference type="InterPro" id="IPR007111">
    <property type="entry name" value="NACHT_NTPase"/>
</dbReference>
<dbReference type="SUPFAM" id="SSF141571">
    <property type="entry name" value="Pentapeptide repeat-like"/>
    <property type="match status" value="1"/>
</dbReference>
<dbReference type="InterPro" id="IPR036322">
    <property type="entry name" value="WD40_repeat_dom_sf"/>
</dbReference>
<evidence type="ECO:0000256" key="4">
    <source>
        <dbReference type="SAM" id="MobiDB-lite"/>
    </source>
</evidence>
<feature type="repeat" description="WD" evidence="3">
    <location>
        <begin position="1426"/>
        <end position="1462"/>
    </location>
</feature>
<proteinExistence type="predicted"/>
<evidence type="ECO:0000313" key="8">
    <source>
        <dbReference type="Proteomes" id="UP000748756"/>
    </source>
</evidence>
<keyword evidence="8" id="KW-1185">Reference proteome</keyword>
<dbReference type="PANTHER" id="PTHR44129">
    <property type="entry name" value="WD REPEAT-CONTAINING PROTEIN POP1"/>
    <property type="match status" value="1"/>
</dbReference>
<dbReference type="PROSITE" id="PS00678">
    <property type="entry name" value="WD_REPEATS_1"/>
    <property type="match status" value="7"/>
</dbReference>
<protein>
    <recommendedName>
        <fullName evidence="9">WD40 repeat-like protein</fullName>
    </recommendedName>
</protein>
<evidence type="ECO:0000256" key="3">
    <source>
        <dbReference type="PROSITE-ProRule" id="PRU00221"/>
    </source>
</evidence>
<dbReference type="InterPro" id="IPR027417">
    <property type="entry name" value="P-loop_NTPase"/>
</dbReference>
<organism evidence="7 8">
    <name type="scientific">Linnemannia schmuckeri</name>
    <dbReference type="NCBI Taxonomy" id="64567"/>
    <lineage>
        <taxon>Eukaryota</taxon>
        <taxon>Fungi</taxon>
        <taxon>Fungi incertae sedis</taxon>
        <taxon>Mucoromycota</taxon>
        <taxon>Mortierellomycotina</taxon>
        <taxon>Mortierellomycetes</taxon>
        <taxon>Mortierellales</taxon>
        <taxon>Mortierellaceae</taxon>
        <taxon>Linnemannia</taxon>
    </lineage>
</organism>
<feature type="region of interest" description="Disordered" evidence="4">
    <location>
        <begin position="1132"/>
        <end position="1174"/>
    </location>
</feature>
<feature type="repeat" description="WD" evidence="3">
    <location>
        <begin position="1216"/>
        <end position="1247"/>
    </location>
</feature>
<dbReference type="InterPro" id="IPR056251">
    <property type="entry name" value="Arm_rpt_dom"/>
</dbReference>
<feature type="repeat" description="WD" evidence="3">
    <location>
        <begin position="1468"/>
        <end position="1509"/>
    </location>
</feature>
<feature type="repeat" description="WD" evidence="3">
    <location>
        <begin position="1554"/>
        <end position="1596"/>
    </location>
</feature>
<evidence type="ECO:0000313" key="7">
    <source>
        <dbReference type="EMBL" id="KAF9149318.1"/>
    </source>
</evidence>
<sequence>MTASSIAPPATPVSRPSTPVIPSTQLQARRQEEPHADSVVDAQACNKFFSQNVRSPFVPSQSPTLPSSNSRFESTPQFVYCRELISKAKTSVAAFAELALILDPTRRIWLQNTMSDTDLLKNMDLLELEILKNFYKVKPKELDTISEVLCLLPVLERGRYHRLVGFFVDELERENLLDFNLLEGLSKVIQGAQPGHLAEDDLARVLVIISTRLQLTFSESSEILYRLTVSIAHVLDAMAGHGVKELDRVELHEPLLKYLRGLKETEDPLLSHQAEYTLQALLRVPDNETPLACVMRKTSNIVGAASGLFSAVKGLDLKGFVDHLQDLHRSLNDVYKRGKEFCDSSEDLVETLKDRLFSSQRRTWYIALQGMDDFIRHGQLSDFRVAAYNAPCRHSREYQLGICQRLGEIALNCSWEGSTCREAIDFLAEIYRNDADWGYHQRVKKLILAILKQIQKSPDSSISDHSGQVINDLGKDRTGDANKLKFYNDCIKDPIEMYSWVTIIPPAISSVLLTKAQKITNVENCLRWIKENRQKDLERDIYIPTYAKKNLQALDIDSFPLMEKVLEFIHSDSDKDKVMWILGDSGSGKSTFSRVLERQLWNDYQPSKQIPIHVNLAAIRNPNTDLVRQALSKHAFQPNEIPELQRQGRTLILICDGFDETQKIIKNLYTGNWLNKPGHWKAKVIVNCRTTRQGRHHQTKVAPANDSNKIILDDIQEAVLVPFTSDHIEEYVQKYVAQNKDVWSSPGKCMEALENMSNLMDLVKNPLMLHIALDVLPRLEKNKRDLGKITRLDLYDDFMKQWFKHKETQTAELSPEAVSVYDDLMEKGYAYHGMDYLKRLASAIYKNQDGTTSVQYNPTIKTKTGMWKAEFFKKDDKTRLIRDACPLIGNDKQLQFLHPSILEYCLSCAVFDPQETTTLSPDPAELKARRRSSLSSISSLDDDTNSDNDDSITQPERSQSEADQPLRWGYFIKDQSIIQFLSERAQQSQDFRELLLDMVNDSKSELGRTARNGRRAAANAITILVRAGIRLNGKNFRGIQIPGADISGGEFDFADFEGADLRKVKLRNAWLRRANLGGASMKGVQFGELANLRAKSSVWGCSFSLNNELALGLDSGKVKFYNTTTWEKTRLPITPSKTGAPAKAGSIAGADARSDVDSDAGSDSDSDTNSDSDPGAVSVNCVAYSPCGEMLAIGLADGTVSLWNLGPKKSELVHNFKDHVKNIFSVVFSPNGDQIASSGMGEKIQLWRPKEKKAGPVLTGHKRDVNCLAYSWDGHHLLSGSDDCTVRLWDLTSNKARMVYRGHAKCVHDVAFSPNSDLFASSSSDGTIQVWNLEQQDHLLILKAHVQVFSIVFSPDGKLIASGGSDGSIRLWNTKTGDAGLVMKGHYSPILCMAFSKSVGGHLVTGSHDNTARVWDIQDDSLGVSTLDNDGAVRGLAYSPDGKQVASYHSNHTIRTWDAETGHPGPVLKGHLQYIHCVSYSPDGQFLASCSSDNTVGLWDRKTGKMLKTFSEHKKEVTMVAFSPVNGSCLVSCSYDKTVRLWDLESSANLARVLKGHDDFVTNVVFTPTTGRQIASGSKDKTLILWDVESGERGPTLKGHEDAITCMAYSQDERRIVSGSKDNSVRIWDTKSGTALYTLNKLHSNTVRQVMILDLEGSQEGSQEGQGYRIVSCSNDTTVRFWDSKGNNTPQQPDCQNGTQIKVRGHSSRVTTMALSPSGEILVTGSNDQTIRLWRMSDDGKPLERLTDFLGKIKGVCWNRTKDSFVTGCSDGSVRHWDVVIGKKSRLTWSSTNGGLVMTKANVDGVRGLSRREIGMLAQKSAKGAPEDEDEDEEEEDEEEKDEEEEDEEEEDEEEEQEWEVKDDDEQENEVE</sequence>
<keyword evidence="1 3" id="KW-0853">WD repeat</keyword>
<evidence type="ECO:0000256" key="2">
    <source>
        <dbReference type="ARBA" id="ARBA00022737"/>
    </source>
</evidence>
<feature type="region of interest" description="Disordered" evidence="4">
    <location>
        <begin position="1"/>
        <end position="38"/>
    </location>
</feature>
<feature type="domain" description="NACHT" evidence="5">
    <location>
        <begin position="578"/>
        <end position="737"/>
    </location>
</feature>
<dbReference type="OrthoDB" id="2343029at2759"/>
<comment type="caution">
    <text evidence="7">The sequence shown here is derived from an EMBL/GenBank/DDBJ whole genome shotgun (WGS) entry which is preliminary data.</text>
</comment>
<dbReference type="EMBL" id="JAAAUQ010000544">
    <property type="protein sequence ID" value="KAF9149318.1"/>
    <property type="molecule type" value="Genomic_DNA"/>
</dbReference>
<feature type="compositionally biased region" description="Acidic residues" evidence="4">
    <location>
        <begin position="940"/>
        <end position="950"/>
    </location>
</feature>
<feature type="compositionally biased region" description="Basic and acidic residues" evidence="4">
    <location>
        <begin position="29"/>
        <end position="38"/>
    </location>
</feature>
<dbReference type="SUPFAM" id="SSF52540">
    <property type="entry name" value="P-loop containing nucleoside triphosphate hydrolases"/>
    <property type="match status" value="1"/>
</dbReference>
<dbReference type="SMART" id="SM00320">
    <property type="entry name" value="WD40"/>
    <property type="match status" value="15"/>
</dbReference>
<dbReference type="Pfam" id="PF23948">
    <property type="entry name" value="ARM_5"/>
    <property type="match status" value="1"/>
</dbReference>
<reference evidence="7" key="1">
    <citation type="journal article" date="2020" name="Fungal Divers.">
        <title>Resolving the Mortierellaceae phylogeny through synthesis of multi-gene phylogenetics and phylogenomics.</title>
        <authorList>
            <person name="Vandepol N."/>
            <person name="Liber J."/>
            <person name="Desiro A."/>
            <person name="Na H."/>
            <person name="Kennedy M."/>
            <person name="Barry K."/>
            <person name="Grigoriev I.V."/>
            <person name="Miller A.N."/>
            <person name="O'Donnell K."/>
            <person name="Stajich J.E."/>
            <person name="Bonito G."/>
        </authorList>
    </citation>
    <scope>NUCLEOTIDE SEQUENCE</scope>
    <source>
        <strain evidence="7">NRRL 6426</strain>
    </source>
</reference>
<keyword evidence="2" id="KW-0677">Repeat</keyword>
<feature type="repeat" description="WD" evidence="3">
    <location>
        <begin position="1300"/>
        <end position="1341"/>
    </location>
</feature>
<dbReference type="InterPro" id="IPR020472">
    <property type="entry name" value="WD40_PAC1"/>
</dbReference>
<feature type="repeat" description="WD" evidence="3">
    <location>
        <begin position="1703"/>
        <end position="1737"/>
    </location>
</feature>
<feature type="repeat" description="WD" evidence="3">
    <location>
        <begin position="1746"/>
        <end position="1779"/>
    </location>
</feature>
<feature type="domain" description="Arm-like repeat" evidence="6">
    <location>
        <begin position="110"/>
        <end position="471"/>
    </location>
</feature>
<dbReference type="InterPro" id="IPR001680">
    <property type="entry name" value="WD40_rpt"/>
</dbReference>
<dbReference type="Gene3D" id="3.40.50.300">
    <property type="entry name" value="P-loop containing nucleotide triphosphate hydrolases"/>
    <property type="match status" value="1"/>
</dbReference>
<dbReference type="PROSITE" id="PS50294">
    <property type="entry name" value="WD_REPEATS_REGION"/>
    <property type="match status" value="10"/>
</dbReference>
<dbReference type="SUPFAM" id="SSF48371">
    <property type="entry name" value="ARM repeat"/>
    <property type="match status" value="1"/>
</dbReference>
<dbReference type="Pfam" id="PF00805">
    <property type="entry name" value="Pentapeptide"/>
    <property type="match status" value="1"/>
</dbReference>
<feature type="repeat" description="WD" evidence="3">
    <location>
        <begin position="1348"/>
        <end position="1382"/>
    </location>
</feature>
<dbReference type="Gene3D" id="2.130.10.10">
    <property type="entry name" value="YVTN repeat-like/Quinoprotein amine dehydrogenase"/>
    <property type="match status" value="4"/>
</dbReference>
<dbReference type="SUPFAM" id="SSF50978">
    <property type="entry name" value="WD40 repeat-like"/>
    <property type="match status" value="3"/>
</dbReference>
<dbReference type="CDD" id="cd00200">
    <property type="entry name" value="WD40"/>
    <property type="match status" value="3"/>
</dbReference>
<evidence type="ECO:0000256" key="1">
    <source>
        <dbReference type="ARBA" id="ARBA00022574"/>
    </source>
</evidence>
<feature type="compositionally biased region" description="Acidic residues" evidence="4">
    <location>
        <begin position="1157"/>
        <end position="1170"/>
    </location>
</feature>
<name>A0A9P5RZT4_9FUNG</name>
<dbReference type="InterPro" id="IPR019775">
    <property type="entry name" value="WD40_repeat_CS"/>
</dbReference>
<accession>A0A9P5RZT4</accession>
<dbReference type="Pfam" id="PF00400">
    <property type="entry name" value="WD40"/>
    <property type="match status" value="13"/>
</dbReference>
<dbReference type="Proteomes" id="UP000748756">
    <property type="component" value="Unassembled WGS sequence"/>
</dbReference>
<feature type="region of interest" description="Disordered" evidence="4">
    <location>
        <begin position="919"/>
        <end position="964"/>
    </location>
</feature>
<dbReference type="InterPro" id="IPR001646">
    <property type="entry name" value="5peptide_repeat"/>
</dbReference>
<feature type="region of interest" description="Disordered" evidence="4">
    <location>
        <begin position="1816"/>
        <end position="1872"/>
    </location>
</feature>
<dbReference type="PRINTS" id="PR00320">
    <property type="entry name" value="GPROTEINBRPT"/>
</dbReference>
<feature type="repeat" description="WD" evidence="3">
    <location>
        <begin position="1383"/>
        <end position="1425"/>
    </location>
</feature>
<dbReference type="Pfam" id="PF05729">
    <property type="entry name" value="NACHT"/>
    <property type="match status" value="1"/>
</dbReference>
<feature type="repeat" description="WD" evidence="3">
    <location>
        <begin position="1179"/>
        <end position="1205"/>
    </location>
</feature>
<feature type="compositionally biased region" description="Polar residues" evidence="4">
    <location>
        <begin position="14"/>
        <end position="28"/>
    </location>
</feature>
<dbReference type="InterPro" id="IPR050349">
    <property type="entry name" value="WD_LIS1/nudF_dynein_reg"/>
</dbReference>